<evidence type="ECO:0000313" key="8">
    <source>
        <dbReference type="EMBL" id="EYU15774.1"/>
    </source>
</evidence>
<dbReference type="InterPro" id="IPR008286">
    <property type="entry name" value="Prn/Lys/Arg_de-COase_C"/>
</dbReference>
<keyword evidence="5 8" id="KW-0456">Lyase</keyword>
<feature type="modified residue" description="N6-(pyridoxal phosphate)lysine" evidence="6">
    <location>
        <position position="399"/>
    </location>
</feature>
<accession>A0A022PJT5</accession>
<protein>
    <submittedName>
        <fullName evidence="8">Arginine decarboxylase</fullName>
        <ecNumber evidence="8">4.1.1.19</ecNumber>
    </submittedName>
</protein>
<evidence type="ECO:0000256" key="5">
    <source>
        <dbReference type="ARBA" id="ARBA00023239"/>
    </source>
</evidence>
<dbReference type="Gene3D" id="3.40.640.10">
    <property type="entry name" value="Type I PLP-dependent aspartate aminotransferase-like (Major domain)"/>
    <property type="match status" value="1"/>
</dbReference>
<gene>
    <name evidence="8" type="ORF">BA1DRAFT_01634</name>
</gene>
<feature type="domain" description="Orn/Lys/Arg decarboxylases family 1 pyridoxal-P attachment site" evidence="7">
    <location>
        <begin position="394"/>
        <end position="408"/>
    </location>
</feature>
<dbReference type="Gene3D" id="3.40.50.2300">
    <property type="match status" value="1"/>
</dbReference>
<dbReference type="SUPFAM" id="SSF55904">
    <property type="entry name" value="Ornithine decarboxylase C-terminal domain"/>
    <property type="match status" value="1"/>
</dbReference>
<dbReference type="PIRSF" id="PIRSF009393">
    <property type="entry name" value="Orn_decarb"/>
    <property type="match status" value="1"/>
</dbReference>
<dbReference type="PANTHER" id="PTHR45229:SF3">
    <property type="entry name" value="BIODEGRADATIVE ARGININE DECARBOXYLASE"/>
    <property type="match status" value="1"/>
</dbReference>
<dbReference type="Gene3D" id="3.90.1150.10">
    <property type="entry name" value="Aspartate Aminotransferase, domain 1"/>
    <property type="match status" value="1"/>
</dbReference>
<dbReference type="FunFam" id="3.40.640.10:FF:000008">
    <property type="entry name" value="Lysine decarboxylase, inducible"/>
    <property type="match status" value="1"/>
</dbReference>
<dbReference type="Pfam" id="PF01276">
    <property type="entry name" value="OKR_DC_1"/>
    <property type="match status" value="1"/>
</dbReference>
<evidence type="ECO:0000256" key="3">
    <source>
        <dbReference type="ARBA" id="ARBA00022793"/>
    </source>
</evidence>
<dbReference type="GO" id="GO:0005829">
    <property type="term" value="C:cytosol"/>
    <property type="evidence" value="ECO:0007669"/>
    <property type="project" value="TreeGrafter"/>
</dbReference>
<evidence type="ECO:0000256" key="2">
    <source>
        <dbReference type="ARBA" id="ARBA00010671"/>
    </source>
</evidence>
<dbReference type="RefSeq" id="WP_036777773.1">
    <property type="nucleotide sequence ID" value="NZ_CAWLTM010000096.1"/>
</dbReference>
<dbReference type="GO" id="GO:0006527">
    <property type="term" value="P:L-arginine catabolic process"/>
    <property type="evidence" value="ECO:0007669"/>
    <property type="project" value="TreeGrafter"/>
</dbReference>
<proteinExistence type="inferred from homology"/>
<dbReference type="EC" id="4.1.1.19" evidence="8"/>
<dbReference type="PATRIC" id="fig|1393736.3.peg.1649"/>
<dbReference type="CDD" id="cd00615">
    <property type="entry name" value="Orn_deC_like"/>
    <property type="match status" value="1"/>
</dbReference>
<dbReference type="AlphaFoldDB" id="A0A022PJT5"/>
<dbReference type="PROSITE" id="PS00703">
    <property type="entry name" value="OKR_DC_1"/>
    <property type="match status" value="1"/>
</dbReference>
<keyword evidence="4 6" id="KW-0663">Pyridoxal phosphate</keyword>
<dbReference type="PANTHER" id="PTHR45229">
    <property type="entry name" value="CONSTITUTIVE ORNITHINE DECARBOXYLASE"/>
    <property type="match status" value="1"/>
</dbReference>
<dbReference type="InterPro" id="IPR000310">
    <property type="entry name" value="Orn/Lys/Arg_deCO2ase_major_dom"/>
</dbReference>
<dbReference type="SUPFAM" id="SSF53383">
    <property type="entry name" value="PLP-dependent transferases"/>
    <property type="match status" value="1"/>
</dbReference>
<dbReference type="InterPro" id="IPR015421">
    <property type="entry name" value="PyrdxlP-dep_Trfase_major"/>
</dbReference>
<comment type="similarity">
    <text evidence="2">Belongs to the Orn/Lys/Arg decarboxylase class-I family.</text>
</comment>
<sequence length="768" mass="86669">MINLDINEQNKIMVVSSHVFSPTTANGRAFTELIEALKKNNFAVILAATFQDGIATVSSDSSLCCIFVDWTSGDNNYESHKQVLELLKEIRKHNTTIPVLLTAEYSSIDTLTLEVMGLADEFVWMLEDTAGFIASRAGSLIKKYHAQLLPPFTRALLQYTQESPEYSWTAPGHQGGVALTKTAAGRELINFFGENLFRSDIGIERKILGSLLDHTGAIKESEEYAATIFGAHQSYCVLNGTSGSNRIIMGAIIGEKEIVICDRNCHKSIGQGLIMTGALPVYLIPQRNRYGIIGPIPRDQFQPEYIQQLINKHPLKECAVDNKPVYAVITNCTYDGICYHAEQAQDLLAKSVDQIHFDEAWFAYARFNPMYKHRYSMRDDPNDFNNNGPTIFATQSTHKMLAALSQSSYIHIRNGKKPVEHSRFNESYMMHATTSPLYSLIATNEIAAAMMDGPQGQRLIQNAINEAVDFRLTLAKIHHQFKQKDDWFFLPWNAREIISADSGKLIPFHEANREQLATDPSCWVLKEGEKWHGFTNLSEEWCLLDPTKVGILCPGMNDNDELLENGIPAEILSAYLSQHDIVPARTTDFIVLCLFSIGVTKGKWGTLINVLLNFKKHYDANTSLKQCLPKLAKQYPEYYENMGLKDISDKIFGYIKKYEMDIEQKKSFSQLPEIVKLPRQAHLDHMGGRTEHLPLNELAGRISAVSVIPYPPGIPIILPGERFGDEHAPRLQYIRQIGEWNNKFPGFEKILEGAEMINGEYHIWVLKE</sequence>
<dbReference type="Gene3D" id="3.90.100.10">
    <property type="entry name" value="Orn/Lys/Arg decarboxylase, C-terminal domain"/>
    <property type="match status" value="1"/>
</dbReference>
<comment type="cofactor">
    <cofactor evidence="1">
        <name>pyridoxal 5'-phosphate</name>
        <dbReference type="ChEBI" id="CHEBI:597326"/>
    </cofactor>
</comment>
<dbReference type="EMBL" id="JFGV01000019">
    <property type="protein sequence ID" value="EYU15774.1"/>
    <property type="molecule type" value="Genomic_DNA"/>
</dbReference>
<dbReference type="InterPro" id="IPR011193">
    <property type="entry name" value="Orn/lys/arg_de-COase"/>
</dbReference>
<evidence type="ECO:0000259" key="7">
    <source>
        <dbReference type="PROSITE" id="PS00703"/>
    </source>
</evidence>
<keyword evidence="9" id="KW-1185">Reference proteome</keyword>
<dbReference type="Pfam" id="PF03709">
    <property type="entry name" value="OKR_DC_1_N"/>
    <property type="match status" value="1"/>
</dbReference>
<evidence type="ECO:0000256" key="1">
    <source>
        <dbReference type="ARBA" id="ARBA00001933"/>
    </source>
</evidence>
<dbReference type="InterPro" id="IPR005308">
    <property type="entry name" value="OKR_de-COase_N"/>
</dbReference>
<dbReference type="Pfam" id="PF03711">
    <property type="entry name" value="OKR_DC_1_C"/>
    <property type="match status" value="1"/>
</dbReference>
<comment type="caution">
    <text evidence="8">The sequence shown here is derived from an EMBL/GenBank/DDBJ whole genome shotgun (WGS) entry which is preliminary data.</text>
</comment>
<organism evidence="8 9">
    <name type="scientific">Photorhabdus aegyptia</name>
    <dbReference type="NCBI Taxonomy" id="2805098"/>
    <lineage>
        <taxon>Bacteria</taxon>
        <taxon>Pseudomonadati</taxon>
        <taxon>Pseudomonadota</taxon>
        <taxon>Gammaproteobacteria</taxon>
        <taxon>Enterobacterales</taxon>
        <taxon>Morganellaceae</taxon>
        <taxon>Photorhabdus</taxon>
    </lineage>
</organism>
<dbReference type="InterPro" id="IPR015424">
    <property type="entry name" value="PyrdxlP-dep_Trfase"/>
</dbReference>
<dbReference type="Proteomes" id="UP000023464">
    <property type="component" value="Unassembled WGS sequence"/>
</dbReference>
<evidence type="ECO:0000313" key="9">
    <source>
        <dbReference type="Proteomes" id="UP000023464"/>
    </source>
</evidence>
<keyword evidence="3" id="KW-0210">Decarboxylase</keyword>
<dbReference type="InterPro" id="IPR015422">
    <property type="entry name" value="PyrdxlP-dep_Trfase_small"/>
</dbReference>
<evidence type="ECO:0000256" key="4">
    <source>
        <dbReference type="ARBA" id="ARBA00022898"/>
    </source>
</evidence>
<name>A0A022PJT5_9GAMM</name>
<dbReference type="InterPro" id="IPR036633">
    <property type="entry name" value="Prn/Lys/Arg_de-COase_C_sf"/>
</dbReference>
<dbReference type="GO" id="GO:0008792">
    <property type="term" value="F:arginine decarboxylase activity"/>
    <property type="evidence" value="ECO:0007669"/>
    <property type="project" value="UniProtKB-EC"/>
</dbReference>
<evidence type="ECO:0000256" key="6">
    <source>
        <dbReference type="PIRSR" id="PIRSR009393-1"/>
    </source>
</evidence>
<dbReference type="GO" id="GO:0030170">
    <property type="term" value="F:pyridoxal phosphate binding"/>
    <property type="evidence" value="ECO:0007669"/>
    <property type="project" value="TreeGrafter"/>
</dbReference>
<reference evidence="8 9" key="1">
    <citation type="submission" date="2014-03" db="EMBL/GenBank/DDBJ databases">
        <title>Draft Genome of Photorhabdus luminescens BA1, an Egyptian Isolate.</title>
        <authorList>
            <person name="Ghazal S."/>
            <person name="Hurst S.G.IV."/>
            <person name="Morris K."/>
            <person name="Thomas K."/>
            <person name="Tisa L.S."/>
        </authorList>
    </citation>
    <scope>NUCLEOTIDE SEQUENCE [LARGE SCALE GENOMIC DNA]</scope>
    <source>
        <strain evidence="8 9">BA1</strain>
    </source>
</reference>